<protein>
    <submittedName>
        <fullName evidence="1">Uncharacterized protein</fullName>
    </submittedName>
</protein>
<organism evidence="1 2">
    <name type="scientific">Mesorhizobium metallidurans STM 2683</name>
    <dbReference type="NCBI Taxonomy" id="1297569"/>
    <lineage>
        <taxon>Bacteria</taxon>
        <taxon>Pseudomonadati</taxon>
        <taxon>Pseudomonadota</taxon>
        <taxon>Alphaproteobacteria</taxon>
        <taxon>Hyphomicrobiales</taxon>
        <taxon>Phyllobacteriaceae</taxon>
        <taxon>Mesorhizobium</taxon>
    </lineage>
</organism>
<evidence type="ECO:0000313" key="2">
    <source>
        <dbReference type="Proteomes" id="UP000012062"/>
    </source>
</evidence>
<comment type="caution">
    <text evidence="1">The sequence shown here is derived from an EMBL/GenBank/DDBJ whole genome shotgun (WGS) entry which is preliminary data.</text>
</comment>
<proteinExistence type="predicted"/>
<evidence type="ECO:0000313" key="1">
    <source>
        <dbReference type="EMBL" id="CCV04408.1"/>
    </source>
</evidence>
<accession>M5EK08</accession>
<dbReference type="AlphaFoldDB" id="M5EK08"/>
<sequence>MPSVANRDKFATNLTANRILTISG</sequence>
<dbReference type="Proteomes" id="UP000012062">
    <property type="component" value="Unassembled WGS sequence"/>
</dbReference>
<dbReference type="EMBL" id="CAUM01000033">
    <property type="protein sequence ID" value="CCV04408.1"/>
    <property type="molecule type" value="Genomic_DNA"/>
</dbReference>
<reference evidence="1 2" key="1">
    <citation type="submission" date="2013-02" db="EMBL/GenBank/DDBJ databases">
        <authorList>
            <person name="Genoscope - CEA"/>
        </authorList>
    </citation>
    <scope>NUCLEOTIDE SEQUENCE [LARGE SCALE GENOMIC DNA]</scope>
    <source>
        <strain evidence="1 2">STM 2683</strain>
    </source>
</reference>
<name>M5EK08_9HYPH</name>
<gene>
    <name evidence="1" type="ORF">MESS2_1280006</name>
</gene>
<dbReference type="STRING" id="1297569.MESS2_1280006"/>
<keyword evidence="2" id="KW-1185">Reference proteome</keyword>